<keyword evidence="4 9" id="KW-0378">Hydrolase</keyword>
<keyword evidence="8 9" id="KW-0511">Multifunctional enzyme</keyword>
<name>A0A0G0I5N7_9BACT</name>
<keyword evidence="5 9" id="KW-0521">NADP</keyword>
<accession>A0A0G0I5N7</accession>
<comment type="similarity">
    <text evidence="9">Belongs to the tetrahydrofolate dehydrogenase/cyclohydrolase family.</text>
</comment>
<evidence type="ECO:0000256" key="7">
    <source>
        <dbReference type="ARBA" id="ARBA00023167"/>
    </source>
</evidence>
<comment type="catalytic activity">
    <reaction evidence="9">
        <text>(6R)-5,10-methenyltetrahydrofolate + H2O = (6R)-10-formyltetrahydrofolate + H(+)</text>
        <dbReference type="Rhea" id="RHEA:23700"/>
        <dbReference type="ChEBI" id="CHEBI:15377"/>
        <dbReference type="ChEBI" id="CHEBI:15378"/>
        <dbReference type="ChEBI" id="CHEBI:57455"/>
        <dbReference type="ChEBI" id="CHEBI:195366"/>
        <dbReference type="EC" id="3.5.4.9"/>
    </reaction>
</comment>
<dbReference type="EC" id="3.5.4.9" evidence="9"/>
<dbReference type="InterPro" id="IPR020631">
    <property type="entry name" value="THF_DH/CycHdrlase_NAD-bd_dom"/>
</dbReference>
<comment type="pathway">
    <text evidence="1 9">One-carbon metabolism; tetrahydrofolate interconversion.</text>
</comment>
<evidence type="ECO:0000259" key="11">
    <source>
        <dbReference type="Pfam" id="PF02882"/>
    </source>
</evidence>
<evidence type="ECO:0000313" key="12">
    <source>
        <dbReference type="EMBL" id="KKQ49872.1"/>
    </source>
</evidence>
<dbReference type="SUPFAM" id="SSF51735">
    <property type="entry name" value="NAD(P)-binding Rossmann-fold domains"/>
    <property type="match status" value="1"/>
</dbReference>
<dbReference type="EMBL" id="LBTX01000010">
    <property type="protein sequence ID" value="KKQ49872.1"/>
    <property type="molecule type" value="Genomic_DNA"/>
</dbReference>
<keyword evidence="6 9" id="KW-0560">Oxidoreductase</keyword>
<dbReference type="EC" id="1.5.1.5" evidence="9"/>
<dbReference type="PRINTS" id="PR00085">
    <property type="entry name" value="THFDHDRGNASE"/>
</dbReference>
<proteinExistence type="inferred from homology"/>
<keyword evidence="9" id="KW-0368">Histidine biosynthesis</keyword>
<comment type="subunit">
    <text evidence="9">Homodimer.</text>
</comment>
<evidence type="ECO:0000256" key="6">
    <source>
        <dbReference type="ARBA" id="ARBA00023002"/>
    </source>
</evidence>
<dbReference type="HAMAP" id="MF_01576">
    <property type="entry name" value="THF_DHG_CYH"/>
    <property type="match status" value="1"/>
</dbReference>
<evidence type="ECO:0000256" key="3">
    <source>
        <dbReference type="ARBA" id="ARBA00022755"/>
    </source>
</evidence>
<organism evidence="12 13">
    <name type="scientific">Candidatus Shapirobacteria bacterium GW2011_GWE1_38_10</name>
    <dbReference type="NCBI Taxonomy" id="1618488"/>
    <lineage>
        <taxon>Bacteria</taxon>
        <taxon>Candidatus Shapironibacteriota</taxon>
    </lineage>
</organism>
<protein>
    <recommendedName>
        <fullName evidence="9">Bifunctional protein FolD</fullName>
    </recommendedName>
    <domain>
        <recommendedName>
            <fullName evidence="9">Methylenetetrahydrofolate dehydrogenase</fullName>
            <ecNumber evidence="9">1.5.1.5</ecNumber>
        </recommendedName>
    </domain>
    <domain>
        <recommendedName>
            <fullName evidence="9">Methenyltetrahydrofolate cyclohydrolase</fullName>
            <ecNumber evidence="9">3.5.4.9</ecNumber>
        </recommendedName>
    </domain>
</protein>
<feature type="binding site" evidence="9">
    <location>
        <begin position="150"/>
        <end position="152"/>
    </location>
    <ligand>
        <name>NADP(+)</name>
        <dbReference type="ChEBI" id="CHEBI:58349"/>
    </ligand>
</feature>
<gene>
    <name evidence="9" type="primary">folD</name>
    <name evidence="12" type="ORF">US68_C0010G0005</name>
</gene>
<dbReference type="GO" id="GO:0004488">
    <property type="term" value="F:methylenetetrahydrofolate dehydrogenase (NADP+) activity"/>
    <property type="evidence" value="ECO:0007669"/>
    <property type="project" value="UniProtKB-UniRule"/>
</dbReference>
<dbReference type="SUPFAM" id="SSF53223">
    <property type="entry name" value="Aminoacid dehydrogenase-like, N-terminal domain"/>
    <property type="match status" value="1"/>
</dbReference>
<dbReference type="GO" id="GO:0009086">
    <property type="term" value="P:methionine biosynthetic process"/>
    <property type="evidence" value="ECO:0007669"/>
    <property type="project" value="UniProtKB-KW"/>
</dbReference>
<feature type="domain" description="Tetrahydrofolate dehydrogenase/cyclohydrolase NAD(P)-binding" evidence="11">
    <location>
        <begin position="124"/>
        <end position="252"/>
    </location>
</feature>
<keyword evidence="2 9" id="KW-0554">One-carbon metabolism</keyword>
<dbReference type="GO" id="GO:0005829">
    <property type="term" value="C:cytosol"/>
    <property type="evidence" value="ECO:0007669"/>
    <property type="project" value="TreeGrafter"/>
</dbReference>
<keyword evidence="3 9" id="KW-0658">Purine biosynthesis</keyword>
<dbReference type="UniPathway" id="UPA00193"/>
<evidence type="ECO:0000256" key="4">
    <source>
        <dbReference type="ARBA" id="ARBA00022801"/>
    </source>
</evidence>
<dbReference type="PANTHER" id="PTHR48099">
    <property type="entry name" value="C-1-TETRAHYDROFOLATE SYNTHASE, CYTOPLASMIC-RELATED"/>
    <property type="match status" value="1"/>
</dbReference>
<dbReference type="GO" id="GO:0000105">
    <property type="term" value="P:L-histidine biosynthetic process"/>
    <property type="evidence" value="ECO:0007669"/>
    <property type="project" value="UniProtKB-KW"/>
</dbReference>
<comment type="catalytic activity">
    <reaction evidence="9">
        <text>(6R)-5,10-methylene-5,6,7,8-tetrahydrofolate + NADP(+) = (6R)-5,10-methenyltetrahydrofolate + NADPH</text>
        <dbReference type="Rhea" id="RHEA:22812"/>
        <dbReference type="ChEBI" id="CHEBI:15636"/>
        <dbReference type="ChEBI" id="CHEBI:57455"/>
        <dbReference type="ChEBI" id="CHEBI:57783"/>
        <dbReference type="ChEBI" id="CHEBI:58349"/>
        <dbReference type="EC" id="1.5.1.5"/>
    </reaction>
</comment>
<sequence>MILLDGKTLATQITSELKQKIIQSGLKINLDIVLVGDDPSSLKYIDLKQKKAAEVGIGGQLYHLPVVAVSDLPKLVAALNENHETSSFFIQLPIPGLDDPSLILRQILPQKDADGLNPNSGVYPAVVKGIVRLLENYQINFDQKNIVIINDSDLIGQPLKKYFSQYTSNITLLNRQSLDLTPHTLQADILISATGVKNLLTADMVKSGVVAIDVGGGDIDFENVSIKSSYITPTFGGVGPMTVASLLENTYLLTTR</sequence>
<dbReference type="GO" id="GO:0035999">
    <property type="term" value="P:tetrahydrofolate interconversion"/>
    <property type="evidence" value="ECO:0007669"/>
    <property type="project" value="UniProtKB-UniRule"/>
</dbReference>
<dbReference type="GO" id="GO:0004477">
    <property type="term" value="F:methenyltetrahydrofolate cyclohydrolase activity"/>
    <property type="evidence" value="ECO:0007669"/>
    <property type="project" value="UniProtKB-UniRule"/>
</dbReference>
<evidence type="ECO:0000256" key="8">
    <source>
        <dbReference type="ARBA" id="ARBA00023268"/>
    </source>
</evidence>
<evidence type="ECO:0000256" key="1">
    <source>
        <dbReference type="ARBA" id="ARBA00004777"/>
    </source>
</evidence>
<reference evidence="12 13" key="1">
    <citation type="journal article" date="2015" name="Nature">
        <title>rRNA introns, odd ribosomes, and small enigmatic genomes across a large radiation of phyla.</title>
        <authorList>
            <person name="Brown C.T."/>
            <person name="Hug L.A."/>
            <person name="Thomas B.C."/>
            <person name="Sharon I."/>
            <person name="Castelle C.J."/>
            <person name="Singh A."/>
            <person name="Wilkins M.J."/>
            <person name="Williams K.H."/>
            <person name="Banfield J.F."/>
        </authorList>
    </citation>
    <scope>NUCLEOTIDE SEQUENCE [LARGE SCALE GENOMIC DNA]</scope>
</reference>
<dbReference type="GO" id="GO:0006164">
    <property type="term" value="P:purine nucleotide biosynthetic process"/>
    <property type="evidence" value="ECO:0007669"/>
    <property type="project" value="UniProtKB-KW"/>
</dbReference>
<evidence type="ECO:0000256" key="2">
    <source>
        <dbReference type="ARBA" id="ARBA00022563"/>
    </source>
</evidence>
<dbReference type="Proteomes" id="UP000034231">
    <property type="component" value="Unassembled WGS sequence"/>
</dbReference>
<evidence type="ECO:0000256" key="9">
    <source>
        <dbReference type="HAMAP-Rule" id="MF_01576"/>
    </source>
</evidence>
<dbReference type="InterPro" id="IPR000672">
    <property type="entry name" value="THF_DH/CycHdrlase"/>
</dbReference>
<dbReference type="Pfam" id="PF02882">
    <property type="entry name" value="THF_DHG_CYH_C"/>
    <property type="match status" value="1"/>
</dbReference>
<evidence type="ECO:0000256" key="5">
    <source>
        <dbReference type="ARBA" id="ARBA00022857"/>
    </source>
</evidence>
<comment type="caution">
    <text evidence="12">The sequence shown here is derived from an EMBL/GenBank/DDBJ whole genome shotgun (WGS) entry which is preliminary data.</text>
</comment>
<dbReference type="InterPro" id="IPR020630">
    <property type="entry name" value="THF_DH/CycHdrlase_cat_dom"/>
</dbReference>
<keyword evidence="9" id="KW-0028">Amino-acid biosynthesis</keyword>
<comment type="function">
    <text evidence="9">Catalyzes the oxidation of 5,10-methylenetetrahydrofolate to 5,10-methenyltetrahydrofolate and then the hydrolysis of 5,10-methenyltetrahydrofolate to 10-formyltetrahydrofolate.</text>
</comment>
<keyword evidence="7 9" id="KW-0486">Methionine biosynthesis</keyword>
<dbReference type="Pfam" id="PF00763">
    <property type="entry name" value="THF_DHG_CYH"/>
    <property type="match status" value="1"/>
</dbReference>
<dbReference type="AlphaFoldDB" id="A0A0G0I5N7"/>
<dbReference type="Gene3D" id="3.40.50.720">
    <property type="entry name" value="NAD(P)-binding Rossmann-like Domain"/>
    <property type="match status" value="1"/>
</dbReference>
<feature type="domain" description="Tetrahydrofolate dehydrogenase/cyclohydrolase catalytic" evidence="10">
    <location>
        <begin position="4"/>
        <end position="114"/>
    </location>
</feature>
<evidence type="ECO:0000259" key="10">
    <source>
        <dbReference type="Pfam" id="PF00763"/>
    </source>
</evidence>
<dbReference type="Gene3D" id="3.40.50.10860">
    <property type="entry name" value="Leucine Dehydrogenase, chain A, domain 1"/>
    <property type="match status" value="1"/>
</dbReference>
<dbReference type="InterPro" id="IPR046346">
    <property type="entry name" value="Aminoacid_DH-like_N_sf"/>
</dbReference>
<dbReference type="PANTHER" id="PTHR48099:SF5">
    <property type="entry name" value="C-1-TETRAHYDROFOLATE SYNTHASE, CYTOPLASMIC"/>
    <property type="match status" value="1"/>
</dbReference>
<dbReference type="InterPro" id="IPR036291">
    <property type="entry name" value="NAD(P)-bd_dom_sf"/>
</dbReference>
<evidence type="ECO:0000313" key="13">
    <source>
        <dbReference type="Proteomes" id="UP000034231"/>
    </source>
</evidence>
<dbReference type="PATRIC" id="fig|1618488.3.peg.577"/>
<comment type="caution">
    <text evidence="9">Lacks conserved residue(s) required for the propagation of feature annotation.</text>
</comment>